<gene>
    <name evidence="1" type="ORF">DERF_004920</name>
</gene>
<proteinExistence type="predicted"/>
<comment type="caution">
    <text evidence="1">The sequence shown here is derived from an EMBL/GenBank/DDBJ whole genome shotgun (WGS) entry which is preliminary data.</text>
</comment>
<evidence type="ECO:0000313" key="2">
    <source>
        <dbReference type="Proteomes" id="UP000790347"/>
    </source>
</evidence>
<dbReference type="AlphaFoldDB" id="A0A922L5P7"/>
<evidence type="ECO:0000313" key="1">
    <source>
        <dbReference type="EMBL" id="KAH9521246.1"/>
    </source>
</evidence>
<keyword evidence="2" id="KW-1185">Reference proteome</keyword>
<sequence>MTCNMVANNQNKKKFVMLLADPHHPLPSSSLLLLQFAKTNKIQNANNFHLLLLIVIGIVFDSI</sequence>
<name>A0A922L5P7_DERFA</name>
<organism evidence="1 2">
    <name type="scientific">Dermatophagoides farinae</name>
    <name type="common">American house dust mite</name>
    <dbReference type="NCBI Taxonomy" id="6954"/>
    <lineage>
        <taxon>Eukaryota</taxon>
        <taxon>Metazoa</taxon>
        <taxon>Ecdysozoa</taxon>
        <taxon>Arthropoda</taxon>
        <taxon>Chelicerata</taxon>
        <taxon>Arachnida</taxon>
        <taxon>Acari</taxon>
        <taxon>Acariformes</taxon>
        <taxon>Sarcoptiformes</taxon>
        <taxon>Astigmata</taxon>
        <taxon>Psoroptidia</taxon>
        <taxon>Analgoidea</taxon>
        <taxon>Pyroglyphidae</taxon>
        <taxon>Dermatophagoidinae</taxon>
        <taxon>Dermatophagoides</taxon>
    </lineage>
</organism>
<protein>
    <submittedName>
        <fullName evidence="1">Uncharacterized protein</fullName>
    </submittedName>
</protein>
<reference evidence="1" key="1">
    <citation type="submission" date="2013-05" db="EMBL/GenBank/DDBJ databases">
        <authorList>
            <person name="Yim A.K.Y."/>
            <person name="Chan T.F."/>
            <person name="Ji K.M."/>
            <person name="Liu X.Y."/>
            <person name="Zhou J.W."/>
            <person name="Li R.Q."/>
            <person name="Yang K.Y."/>
            <person name="Li J."/>
            <person name="Li M."/>
            <person name="Law P.T.W."/>
            <person name="Wu Y.L."/>
            <person name="Cai Z.L."/>
            <person name="Qin H."/>
            <person name="Bao Y."/>
            <person name="Leung R.K.K."/>
            <person name="Ng P.K.S."/>
            <person name="Zou J."/>
            <person name="Zhong X.J."/>
            <person name="Ran P.X."/>
            <person name="Zhong N.S."/>
            <person name="Liu Z.G."/>
            <person name="Tsui S.K.W."/>
        </authorList>
    </citation>
    <scope>NUCLEOTIDE SEQUENCE</scope>
    <source>
        <strain evidence="1">Derf</strain>
        <tissue evidence="1">Whole organism</tissue>
    </source>
</reference>
<accession>A0A922L5P7</accession>
<reference evidence="1" key="2">
    <citation type="journal article" date="2022" name="Res Sq">
        <title>Comparative Genomics Reveals Insights into the Divergent Evolution of Astigmatic Mites and Household Pest Adaptations.</title>
        <authorList>
            <person name="Xiong Q."/>
            <person name="Wan A.T.-Y."/>
            <person name="Liu X.-Y."/>
            <person name="Fung C.S.-H."/>
            <person name="Xiao X."/>
            <person name="Malainual N."/>
            <person name="Hou J."/>
            <person name="Wang L."/>
            <person name="Wang M."/>
            <person name="Yang K."/>
            <person name="Cui Y."/>
            <person name="Leung E."/>
            <person name="Nong W."/>
            <person name="Shin S.-K."/>
            <person name="Au S."/>
            <person name="Jeong K.Y."/>
            <person name="Chew F.T."/>
            <person name="Hui J."/>
            <person name="Leung T.F."/>
            <person name="Tungtrongchitr A."/>
            <person name="Zhong N."/>
            <person name="Liu Z."/>
            <person name="Tsui S."/>
        </authorList>
    </citation>
    <scope>NUCLEOTIDE SEQUENCE</scope>
    <source>
        <strain evidence="1">Derf</strain>
        <tissue evidence="1">Whole organism</tissue>
    </source>
</reference>
<dbReference type="Proteomes" id="UP000790347">
    <property type="component" value="Unassembled WGS sequence"/>
</dbReference>
<dbReference type="EMBL" id="ASGP02000002">
    <property type="protein sequence ID" value="KAH9521246.1"/>
    <property type="molecule type" value="Genomic_DNA"/>
</dbReference>